<dbReference type="InterPro" id="IPR029060">
    <property type="entry name" value="PIN-like_dom_sf"/>
</dbReference>
<protein>
    <recommendedName>
        <fullName evidence="15">XPG-I domain-containing protein</fullName>
    </recommendedName>
</protein>
<evidence type="ECO:0000256" key="6">
    <source>
        <dbReference type="ARBA" id="ARBA00022801"/>
    </source>
</evidence>
<dbReference type="SMART" id="SM00279">
    <property type="entry name" value="HhH2"/>
    <property type="match status" value="1"/>
</dbReference>
<evidence type="ECO:0000256" key="3">
    <source>
        <dbReference type="ARBA" id="ARBA00022723"/>
    </source>
</evidence>
<dbReference type="GO" id="GO:0008821">
    <property type="term" value="F:crossover junction DNA endonuclease activity"/>
    <property type="evidence" value="ECO:0007669"/>
    <property type="project" value="UniProtKB-ARBA"/>
</dbReference>
<evidence type="ECO:0000313" key="14">
    <source>
        <dbReference type="EMBL" id="KAA0196834.1"/>
    </source>
</evidence>
<evidence type="ECO:0000256" key="9">
    <source>
        <dbReference type="ARBA" id="ARBA00038112"/>
    </source>
</evidence>
<dbReference type="Gene3D" id="1.10.150.20">
    <property type="entry name" value="5' to 3' exonuclease, C-terminal subdomain"/>
    <property type="match status" value="1"/>
</dbReference>
<comment type="cofactor">
    <cofactor evidence="1">
        <name>Mg(2+)</name>
        <dbReference type="ChEBI" id="CHEBI:18420"/>
    </cofactor>
</comment>
<keyword evidence="3" id="KW-0479">Metal-binding</keyword>
<keyword evidence="6" id="KW-0378">Hydrolase</keyword>
<keyword evidence="11" id="KW-1133">Transmembrane helix</keyword>
<keyword evidence="11" id="KW-0812">Transmembrane</keyword>
<dbReference type="FunFam" id="1.10.150.20:FF:000030">
    <property type="entry name" value="Flap endonuclease GEN-like 1"/>
    <property type="match status" value="1"/>
</dbReference>
<evidence type="ECO:0000256" key="10">
    <source>
        <dbReference type="SAM" id="MobiDB-lite"/>
    </source>
</evidence>
<evidence type="ECO:0000259" key="12">
    <source>
        <dbReference type="Pfam" id="PF00752"/>
    </source>
</evidence>
<dbReference type="PANTHER" id="PTHR11081">
    <property type="entry name" value="FLAP ENDONUCLEASE FAMILY MEMBER"/>
    <property type="match status" value="1"/>
</dbReference>
<evidence type="ECO:0000256" key="1">
    <source>
        <dbReference type="ARBA" id="ARBA00001946"/>
    </source>
</evidence>
<dbReference type="GO" id="GO:0017108">
    <property type="term" value="F:5'-flap endonuclease activity"/>
    <property type="evidence" value="ECO:0007669"/>
    <property type="project" value="UniProtKB-ARBA"/>
</dbReference>
<keyword evidence="8" id="KW-0234">DNA repair</keyword>
<evidence type="ECO:0000256" key="4">
    <source>
        <dbReference type="ARBA" id="ARBA00022759"/>
    </source>
</evidence>
<feature type="domain" description="XPG N-terminal" evidence="12">
    <location>
        <begin position="13"/>
        <end position="62"/>
    </location>
</feature>
<gene>
    <name evidence="14" type="ORF">HAZT_HAZT009384</name>
</gene>
<dbReference type="GO" id="GO:0000400">
    <property type="term" value="F:four-way junction DNA binding"/>
    <property type="evidence" value="ECO:0007669"/>
    <property type="project" value="UniProtKB-ARBA"/>
</dbReference>
<accession>A0A6A0H254</accession>
<dbReference type="GO" id="GO:0006281">
    <property type="term" value="P:DNA repair"/>
    <property type="evidence" value="ECO:0007669"/>
    <property type="project" value="UniProtKB-KW"/>
</dbReference>
<dbReference type="AlphaFoldDB" id="A0A6A0H254"/>
<dbReference type="Pfam" id="PF00752">
    <property type="entry name" value="XPG_N"/>
    <property type="match status" value="1"/>
</dbReference>
<organism evidence="14">
    <name type="scientific">Hyalella azteca</name>
    <name type="common">Amphipod</name>
    <dbReference type="NCBI Taxonomy" id="294128"/>
    <lineage>
        <taxon>Eukaryota</taxon>
        <taxon>Metazoa</taxon>
        <taxon>Ecdysozoa</taxon>
        <taxon>Arthropoda</taxon>
        <taxon>Crustacea</taxon>
        <taxon>Multicrustacea</taxon>
        <taxon>Malacostraca</taxon>
        <taxon>Eumalacostraca</taxon>
        <taxon>Peracarida</taxon>
        <taxon>Amphipoda</taxon>
        <taxon>Senticaudata</taxon>
        <taxon>Talitrida</taxon>
        <taxon>Talitroidea</taxon>
        <taxon>Hyalellidae</taxon>
        <taxon>Hyalella</taxon>
    </lineage>
</organism>
<sequence>MSCWVCDSQANVNMHSVIKPHLRNLVFRTLSLLSVGVLPVFVIEGAPPELKASTMQARNQARGHGRSSSTKQPSRRQFNSVLKETVKAVITEDSDVLLYGGSCVLRNFSVRTNRPTAEFYTLPRIHHKLHLDRNALIALSLLLGCDYLPAGVSGVGVASAIKLVSHWGREGVDALQKYVYTETILFFSDMADLEAAIRDRAVRTPGFPFRDVVSEFQRPLVIPQQLKDDLGWGQPLVADFVVWCQQKLGWEGSYAVSKALQFAGRCSHSRYFKRLSTCVGKGKQKTTKKPSETQSRKRNVKNKKLPGTQLKLGKVGSNLALCVDSTFEGKENKTPFCSASVRESRRDEFTEIPSIKSSSDITRRALKPANQVAGKQR</sequence>
<evidence type="ECO:0000256" key="11">
    <source>
        <dbReference type="SAM" id="Phobius"/>
    </source>
</evidence>
<keyword evidence="7" id="KW-0460">Magnesium</keyword>
<comment type="similarity">
    <text evidence="9">Belongs to the XPG/RAD2 endonuclease family. GEN subfamily.</text>
</comment>
<dbReference type="InterPro" id="IPR006086">
    <property type="entry name" value="XPG-I_dom"/>
</dbReference>
<evidence type="ECO:0000256" key="7">
    <source>
        <dbReference type="ARBA" id="ARBA00022842"/>
    </source>
</evidence>
<dbReference type="OrthoDB" id="2959108at2759"/>
<evidence type="ECO:0000256" key="5">
    <source>
        <dbReference type="ARBA" id="ARBA00022763"/>
    </source>
</evidence>
<dbReference type="SUPFAM" id="SSF88723">
    <property type="entry name" value="PIN domain-like"/>
    <property type="match status" value="1"/>
</dbReference>
<reference evidence="14" key="2">
    <citation type="journal article" date="2018" name="Environ. Sci. Technol.">
        <title>The Toxicogenome of Hyalella azteca: A Model for Sediment Ecotoxicology and Evolutionary Toxicology.</title>
        <authorList>
            <person name="Poynton H.C."/>
            <person name="Hasenbein S."/>
            <person name="Benoit J.B."/>
            <person name="Sepulveda M.S."/>
            <person name="Poelchau M.F."/>
            <person name="Hughes D.S.T."/>
            <person name="Murali S.C."/>
            <person name="Chen S."/>
            <person name="Glastad K.M."/>
            <person name="Goodisman M.A.D."/>
            <person name="Werren J.H."/>
            <person name="Vineis J.H."/>
            <person name="Bowen J.L."/>
            <person name="Friedrich M."/>
            <person name="Jones J."/>
            <person name="Robertson H.M."/>
            <person name="Feyereisen R."/>
            <person name="Mechler-Hickson A."/>
            <person name="Mathers N."/>
            <person name="Lee C.E."/>
            <person name="Colbourne J.K."/>
            <person name="Biales A."/>
            <person name="Johnston J.S."/>
            <person name="Wellborn G.A."/>
            <person name="Rosendale A.J."/>
            <person name="Cridge A.G."/>
            <person name="Munoz-Torres M.C."/>
            <person name="Bain P.A."/>
            <person name="Manny A.R."/>
            <person name="Major K.M."/>
            <person name="Lambert F.N."/>
            <person name="Vulpe C.D."/>
            <person name="Tuck P."/>
            <person name="Blalock B.J."/>
            <person name="Lin Y.Y."/>
            <person name="Smith M.E."/>
            <person name="Ochoa-Acuna H."/>
            <person name="Chen M.M."/>
            <person name="Childers C.P."/>
            <person name="Qu J."/>
            <person name="Dugan S."/>
            <person name="Lee S.L."/>
            <person name="Chao H."/>
            <person name="Dinh H."/>
            <person name="Han Y."/>
            <person name="Doddapaneni H."/>
            <person name="Worley K.C."/>
            <person name="Muzny D.M."/>
            <person name="Gibbs R.A."/>
            <person name="Richards S."/>
        </authorList>
    </citation>
    <scope>NUCLEOTIDE SEQUENCE</scope>
    <source>
        <strain evidence="14">HAZT.00-mixed</strain>
        <tissue evidence="14">Whole organism</tissue>
    </source>
</reference>
<evidence type="ECO:0000259" key="13">
    <source>
        <dbReference type="Pfam" id="PF00867"/>
    </source>
</evidence>
<proteinExistence type="inferred from homology"/>
<feature type="transmembrane region" description="Helical" evidence="11">
    <location>
        <begin position="25"/>
        <end position="43"/>
    </location>
</feature>
<evidence type="ECO:0000256" key="8">
    <source>
        <dbReference type="ARBA" id="ARBA00023204"/>
    </source>
</evidence>
<feature type="region of interest" description="Disordered" evidence="10">
    <location>
        <begin position="282"/>
        <end position="307"/>
    </location>
</feature>
<dbReference type="Pfam" id="PF00867">
    <property type="entry name" value="XPG_I"/>
    <property type="match status" value="1"/>
</dbReference>
<dbReference type="SUPFAM" id="SSF47807">
    <property type="entry name" value="5' to 3' exonuclease, C-terminal subdomain"/>
    <property type="match status" value="1"/>
</dbReference>
<keyword evidence="4" id="KW-0255">Endonuclease</keyword>
<dbReference type="PRINTS" id="PR00853">
    <property type="entry name" value="XPGRADSUPER"/>
</dbReference>
<dbReference type="GO" id="GO:0046872">
    <property type="term" value="F:metal ion binding"/>
    <property type="evidence" value="ECO:0007669"/>
    <property type="project" value="UniProtKB-KW"/>
</dbReference>
<feature type="compositionally biased region" description="Polar residues" evidence="10">
    <location>
        <begin position="66"/>
        <end position="77"/>
    </location>
</feature>
<reference evidence="14" key="3">
    <citation type="submission" date="2019-06" db="EMBL/GenBank/DDBJ databases">
        <authorList>
            <person name="Poynton C."/>
            <person name="Hasenbein S."/>
            <person name="Benoit J.B."/>
            <person name="Sepulveda M.S."/>
            <person name="Poelchau M.F."/>
            <person name="Murali S.C."/>
            <person name="Chen S."/>
            <person name="Glastad K.M."/>
            <person name="Werren J.H."/>
            <person name="Vineis J.H."/>
            <person name="Bowen J.L."/>
            <person name="Friedrich M."/>
            <person name="Jones J."/>
            <person name="Robertson H.M."/>
            <person name="Feyereisen R."/>
            <person name="Mechler-Hickson A."/>
            <person name="Mathers N."/>
            <person name="Lee C.E."/>
            <person name="Colbourne J.K."/>
            <person name="Biales A."/>
            <person name="Johnston J.S."/>
            <person name="Wellborn G.A."/>
            <person name="Rosendale A.J."/>
            <person name="Cridge A.G."/>
            <person name="Munoz-Torres M.C."/>
            <person name="Bain P.A."/>
            <person name="Manny A.R."/>
            <person name="Major K.M."/>
            <person name="Lambert F.N."/>
            <person name="Vulpe C.D."/>
            <person name="Tuck P."/>
            <person name="Blalock B.J."/>
            <person name="Lin Y.-Y."/>
            <person name="Smith M.E."/>
            <person name="Ochoa-Acuna H."/>
            <person name="Chen M.-J.M."/>
            <person name="Childers C.P."/>
            <person name="Qu J."/>
            <person name="Dugan S."/>
            <person name="Lee S.L."/>
            <person name="Chao H."/>
            <person name="Dinh H."/>
            <person name="Han Y."/>
            <person name="Doddapaneni H."/>
            <person name="Worley K.C."/>
            <person name="Muzny D.M."/>
            <person name="Gibbs R.A."/>
            <person name="Richards S."/>
        </authorList>
    </citation>
    <scope>NUCLEOTIDE SEQUENCE</scope>
    <source>
        <strain evidence="14">HAZT.00-mixed</strain>
        <tissue evidence="14">Whole organism</tissue>
    </source>
</reference>
<dbReference type="Proteomes" id="UP000711488">
    <property type="component" value="Unassembled WGS sequence"/>
</dbReference>
<dbReference type="PANTHER" id="PTHR11081:SF59">
    <property type="entry name" value="FI23547P1"/>
    <property type="match status" value="1"/>
</dbReference>
<keyword evidence="11" id="KW-0472">Membrane</keyword>
<dbReference type="InterPro" id="IPR036279">
    <property type="entry name" value="5-3_exonuclease_C_sf"/>
</dbReference>
<reference evidence="14" key="1">
    <citation type="submission" date="2014-08" db="EMBL/GenBank/DDBJ databases">
        <authorList>
            <person name="Murali S."/>
            <person name="Richards S."/>
            <person name="Bandaranaike D."/>
            <person name="Bellair M."/>
            <person name="Blankenburg K."/>
            <person name="Chao H."/>
            <person name="Dinh H."/>
            <person name="Doddapaneni H."/>
            <person name="Dugan-Rocha S."/>
            <person name="Elkadiri S."/>
            <person name="Gnanaolivu R."/>
            <person name="Hughes D."/>
            <person name="Lee S."/>
            <person name="Li M."/>
            <person name="Ming W."/>
            <person name="Munidasa M."/>
            <person name="Muniz J."/>
            <person name="Nguyen L."/>
            <person name="Osuji N."/>
            <person name="Pu L.-L."/>
            <person name="Puazo M."/>
            <person name="Skinner E."/>
            <person name="Qu C."/>
            <person name="Quiroz J."/>
            <person name="Raj R."/>
            <person name="Weissenberger G."/>
            <person name="Xin Y."/>
            <person name="Zou X."/>
            <person name="Han Y."/>
            <person name="Worley K."/>
            <person name="Muzny D."/>
            <person name="Gibbs R."/>
        </authorList>
    </citation>
    <scope>NUCLEOTIDE SEQUENCE</scope>
    <source>
        <strain evidence="14">HAZT.00-mixed</strain>
        <tissue evidence="14">Whole organism</tissue>
    </source>
</reference>
<dbReference type="InterPro" id="IPR006085">
    <property type="entry name" value="XPG_DNA_repair_N"/>
</dbReference>
<dbReference type="InterPro" id="IPR006084">
    <property type="entry name" value="XPG/Rad2"/>
</dbReference>
<name>A0A6A0H254_HYAAZ</name>
<feature type="domain" description="XPG-I" evidence="13">
    <location>
        <begin position="83"/>
        <end position="146"/>
    </location>
</feature>
<evidence type="ECO:0008006" key="15">
    <source>
        <dbReference type="Google" id="ProtNLM"/>
    </source>
</evidence>
<feature type="region of interest" description="Disordered" evidence="10">
    <location>
        <begin position="53"/>
        <end position="77"/>
    </location>
</feature>
<dbReference type="InterPro" id="IPR008918">
    <property type="entry name" value="HhH2"/>
</dbReference>
<dbReference type="EMBL" id="JQDR03008686">
    <property type="protein sequence ID" value="KAA0196834.1"/>
    <property type="molecule type" value="Genomic_DNA"/>
</dbReference>
<feature type="region of interest" description="Disordered" evidence="10">
    <location>
        <begin position="344"/>
        <end position="377"/>
    </location>
</feature>
<keyword evidence="2" id="KW-0540">Nuclease</keyword>
<evidence type="ECO:0000256" key="2">
    <source>
        <dbReference type="ARBA" id="ARBA00022722"/>
    </source>
</evidence>
<comment type="caution">
    <text evidence="14">The sequence shown here is derived from an EMBL/GenBank/DDBJ whole genome shotgun (WGS) entry which is preliminary data.</text>
</comment>
<dbReference type="Gene3D" id="3.40.50.1010">
    <property type="entry name" value="5'-nuclease"/>
    <property type="match status" value="2"/>
</dbReference>
<keyword evidence="5" id="KW-0227">DNA damage</keyword>